<keyword evidence="2" id="KW-1185">Reference proteome</keyword>
<sequence length="56" mass="6174">MIRAGPGAALSIPLLEMRSAMYEMYPWNRPEDAEDEAAAALQIAIDRRDNGGSPQR</sequence>
<dbReference type="EMBL" id="BOOR01000029">
    <property type="protein sequence ID" value="GII55739.1"/>
    <property type="molecule type" value="Genomic_DNA"/>
</dbReference>
<comment type="caution">
    <text evidence="1">The sequence shown here is derived from an EMBL/GenBank/DDBJ whole genome shotgun (WGS) entry which is preliminary data.</text>
</comment>
<name>A0A8J3V836_9ACTN</name>
<proteinExistence type="predicted"/>
<accession>A0A8J3V836</accession>
<evidence type="ECO:0000313" key="1">
    <source>
        <dbReference type="EMBL" id="GII55739.1"/>
    </source>
</evidence>
<dbReference type="AlphaFoldDB" id="A0A8J3V836"/>
<dbReference type="Proteomes" id="UP000605992">
    <property type="component" value="Unassembled WGS sequence"/>
</dbReference>
<gene>
    <name evidence="1" type="ORF">Pth03_41280</name>
</gene>
<reference evidence="1" key="1">
    <citation type="submission" date="2021-01" db="EMBL/GenBank/DDBJ databases">
        <title>Whole genome shotgun sequence of Planotetraspora thailandica NBRC 104271.</title>
        <authorList>
            <person name="Komaki H."/>
            <person name="Tamura T."/>
        </authorList>
    </citation>
    <scope>NUCLEOTIDE SEQUENCE</scope>
    <source>
        <strain evidence="1">NBRC 104271</strain>
    </source>
</reference>
<organism evidence="1 2">
    <name type="scientific">Planotetraspora thailandica</name>
    <dbReference type="NCBI Taxonomy" id="487172"/>
    <lineage>
        <taxon>Bacteria</taxon>
        <taxon>Bacillati</taxon>
        <taxon>Actinomycetota</taxon>
        <taxon>Actinomycetes</taxon>
        <taxon>Streptosporangiales</taxon>
        <taxon>Streptosporangiaceae</taxon>
        <taxon>Planotetraspora</taxon>
    </lineage>
</organism>
<protein>
    <submittedName>
        <fullName evidence="1">Uncharacterized protein</fullName>
    </submittedName>
</protein>
<evidence type="ECO:0000313" key="2">
    <source>
        <dbReference type="Proteomes" id="UP000605992"/>
    </source>
</evidence>